<evidence type="ECO:0000313" key="16">
    <source>
        <dbReference type="Proteomes" id="UP000002654"/>
    </source>
</evidence>
<name>G4RQ27_THETK</name>
<keyword evidence="10" id="KW-0413">Isomerase</keyword>
<dbReference type="SUPFAM" id="SSF48179">
    <property type="entry name" value="6-phosphogluconate dehydrogenase C-terminal domain-like"/>
    <property type="match status" value="2"/>
</dbReference>
<evidence type="ECO:0000256" key="7">
    <source>
        <dbReference type="ARBA" id="ARBA00023027"/>
    </source>
</evidence>
<evidence type="ECO:0000259" key="13">
    <source>
        <dbReference type="Pfam" id="PF00725"/>
    </source>
</evidence>
<organism evidence="15 16">
    <name type="scientific">Thermoproteus tenax (strain ATCC 35583 / DSM 2078 / JCM 9277 / NBRC 100435 / Kra 1)</name>
    <dbReference type="NCBI Taxonomy" id="768679"/>
    <lineage>
        <taxon>Archaea</taxon>
        <taxon>Thermoproteota</taxon>
        <taxon>Thermoprotei</taxon>
        <taxon>Thermoproteales</taxon>
        <taxon>Thermoproteaceae</taxon>
        <taxon>Thermoproteus</taxon>
    </lineage>
</organism>
<dbReference type="GO" id="GO:0003857">
    <property type="term" value="F:(3S)-3-hydroxyacyl-CoA dehydrogenase (NAD+) activity"/>
    <property type="evidence" value="ECO:0007669"/>
    <property type="project" value="TreeGrafter"/>
</dbReference>
<dbReference type="PATRIC" id="fig|768679.9.peg.1038"/>
<evidence type="ECO:0000259" key="14">
    <source>
        <dbReference type="Pfam" id="PF02737"/>
    </source>
</evidence>
<dbReference type="UniPathway" id="UPA00659"/>
<gene>
    <name evidence="15" type="ordered locus">TTX_1028</name>
</gene>
<dbReference type="RefSeq" id="WP_014126928.1">
    <property type="nucleotide sequence ID" value="NC_016070.1"/>
</dbReference>
<dbReference type="GeneID" id="11261917"/>
<dbReference type="EC" id="4.2.1.17" evidence="15"/>
<dbReference type="Pfam" id="PF00378">
    <property type="entry name" value="ECH_1"/>
    <property type="match status" value="1"/>
</dbReference>
<keyword evidence="6" id="KW-0560">Oxidoreductase</keyword>
<feature type="domain" description="3-hydroxyacyl-CoA dehydrogenase C-terminal" evidence="13">
    <location>
        <begin position="307"/>
        <end position="397"/>
    </location>
</feature>
<evidence type="ECO:0000256" key="5">
    <source>
        <dbReference type="ARBA" id="ARBA00022832"/>
    </source>
</evidence>
<evidence type="ECO:0000256" key="2">
    <source>
        <dbReference type="ARBA" id="ARBA00005005"/>
    </source>
</evidence>
<dbReference type="InterPro" id="IPR006108">
    <property type="entry name" value="3HC_DH_C"/>
</dbReference>
<accession>G4RQ27</accession>
<feature type="domain" description="3-hydroxyacyl-CoA dehydrogenase NAD binding" evidence="14">
    <location>
        <begin position="4"/>
        <end position="186"/>
    </location>
</feature>
<comment type="similarity">
    <text evidence="3">Belongs to the enoyl-CoA hydratase/isomerase family.</text>
</comment>
<dbReference type="InterPro" id="IPR013328">
    <property type="entry name" value="6PGD_dom2"/>
</dbReference>
<dbReference type="KEGG" id="ttn:TTX_1028"/>
<evidence type="ECO:0000256" key="1">
    <source>
        <dbReference type="ARBA" id="ARBA00004275"/>
    </source>
</evidence>
<dbReference type="InterPro" id="IPR006176">
    <property type="entry name" value="3-OHacyl-CoA_DH_NAD-bd"/>
</dbReference>
<dbReference type="GO" id="GO:0006635">
    <property type="term" value="P:fatty acid beta-oxidation"/>
    <property type="evidence" value="ECO:0007669"/>
    <property type="project" value="UniProtKB-UniPathway"/>
</dbReference>
<sequence length="663" mass="72601">MAKKVAVIGAGTMGHGIAELFAIAGYEVALVDVAEEFLKRALQNIELSLKKLAEKGQLKEDYTVILSRIKPIVNDVCKAVEGAELMVEAVIEEIETKRKVFAEADRCAPPNAILATNTSSLPITEISEAVSERRRPLVAGMHFFNPPPLMPLVEIIRGKYTSDETVKKIAEYAAQLGKQTVVVNRDVPGFIVNRILARLNDAACWTVARGEADIIAVDSALRYRVGLPMGAFLLMDYVGIDVICFIGDAMAKRGFKTHPCHLITEKCQQKKYGVKTGEGFYKYPAPGKFQWPDIPKEPGEKLDIAALLAPAINEAAYLVREGIATKEDVDKAVRLGLNWPKGPLELADELGIDVVVKVLEAWKAKTGFEEFAPDPLLVQMASSNKLGRKTGEGFYVYSKAEEKRLETLIIRYEPPIVWIVLNRPERLNAINQKMVEELSSALDEISRMDFERARAVIITGTGRAFSAGADITGFVGTTPLLAYKLSRGLHEITEKIEKLDRPVICALNGYTLGGGLELALACDIRIASETAILGQPEVNIGLFPGGGGTQRLARLVGLARAKELIFTGDNISAKDAERIGLVNKVVPPERLEQEARSLALKLAEKPPIALAMAKYSINYGYEAPLWAALDLEAAHFGIVFSTEDLYEGVSAFLQKRKPQYKGK</sequence>
<dbReference type="InterPro" id="IPR001753">
    <property type="entry name" value="Enoyl-CoA_hydra/iso"/>
</dbReference>
<dbReference type="SUPFAM" id="SSF51735">
    <property type="entry name" value="NAD(P)-binding Rossmann-fold domains"/>
    <property type="match status" value="1"/>
</dbReference>
<comment type="subcellular location">
    <subcellularLocation>
        <location evidence="1">Peroxisome</location>
    </subcellularLocation>
</comment>
<keyword evidence="5" id="KW-0276">Fatty acid metabolism</keyword>
<evidence type="ECO:0000256" key="8">
    <source>
        <dbReference type="ARBA" id="ARBA00023098"/>
    </source>
</evidence>
<dbReference type="Proteomes" id="UP000002654">
    <property type="component" value="Chromosome"/>
</dbReference>
<dbReference type="Gene3D" id="3.40.50.720">
    <property type="entry name" value="NAD(P)-binding Rossmann-like Domain"/>
    <property type="match status" value="1"/>
</dbReference>
<evidence type="ECO:0000256" key="10">
    <source>
        <dbReference type="ARBA" id="ARBA00023235"/>
    </source>
</evidence>
<evidence type="ECO:0000256" key="4">
    <source>
        <dbReference type="ARBA" id="ARBA00011245"/>
    </source>
</evidence>
<evidence type="ECO:0000313" key="15">
    <source>
        <dbReference type="EMBL" id="CCC81673.1"/>
    </source>
</evidence>
<evidence type="ECO:0000256" key="6">
    <source>
        <dbReference type="ARBA" id="ARBA00023002"/>
    </source>
</evidence>
<dbReference type="GO" id="GO:0070403">
    <property type="term" value="F:NAD+ binding"/>
    <property type="evidence" value="ECO:0007669"/>
    <property type="project" value="InterPro"/>
</dbReference>
<evidence type="ECO:0000256" key="12">
    <source>
        <dbReference type="ARBA" id="ARBA00023268"/>
    </source>
</evidence>
<dbReference type="GO" id="GO:0004300">
    <property type="term" value="F:enoyl-CoA hydratase activity"/>
    <property type="evidence" value="ECO:0007669"/>
    <property type="project" value="UniProtKB-EC"/>
</dbReference>
<evidence type="ECO:0000256" key="11">
    <source>
        <dbReference type="ARBA" id="ARBA00023239"/>
    </source>
</evidence>
<dbReference type="GO" id="GO:0016853">
    <property type="term" value="F:isomerase activity"/>
    <property type="evidence" value="ECO:0007669"/>
    <property type="project" value="UniProtKB-KW"/>
</dbReference>
<dbReference type="InterPro" id="IPR008927">
    <property type="entry name" value="6-PGluconate_DH-like_C_sf"/>
</dbReference>
<keyword evidence="11 15" id="KW-0456">Lyase</keyword>
<dbReference type="STRING" id="768679.TTX_1028"/>
<evidence type="ECO:0000256" key="9">
    <source>
        <dbReference type="ARBA" id="ARBA00023140"/>
    </source>
</evidence>
<dbReference type="Gene3D" id="3.90.226.10">
    <property type="entry name" value="2-enoyl-CoA Hydratase, Chain A, domain 1"/>
    <property type="match status" value="1"/>
</dbReference>
<dbReference type="eggNOG" id="arCOG00249">
    <property type="taxonomic scope" value="Archaea"/>
</dbReference>
<dbReference type="HOGENOM" id="CLU_010448_2_1_2"/>
<dbReference type="Gene3D" id="1.10.12.10">
    <property type="entry name" value="Lyase 2-enoyl-coa Hydratase, Chain A, domain 2"/>
    <property type="match status" value="1"/>
</dbReference>
<dbReference type="PANTHER" id="PTHR23309">
    <property type="entry name" value="3-HYDROXYACYL-COA DEHYROGENASE"/>
    <property type="match status" value="1"/>
</dbReference>
<dbReference type="Pfam" id="PF02737">
    <property type="entry name" value="3HCDH_N"/>
    <property type="match status" value="1"/>
</dbReference>
<dbReference type="OrthoDB" id="39812at2157"/>
<dbReference type="Gene3D" id="1.10.1040.10">
    <property type="entry name" value="N-(1-d-carboxylethyl)-l-norvaline Dehydrogenase, domain 2"/>
    <property type="match status" value="2"/>
</dbReference>
<dbReference type="PANTHER" id="PTHR23309:SF49">
    <property type="entry name" value="PEROXISOMAL BIFUNCTIONAL ENZYME"/>
    <property type="match status" value="1"/>
</dbReference>
<feature type="domain" description="3-hydroxyacyl-CoA dehydrogenase C-terminal" evidence="13">
    <location>
        <begin position="189"/>
        <end position="283"/>
    </location>
</feature>
<comment type="subunit">
    <text evidence="4">Monomer.</text>
</comment>
<keyword evidence="7" id="KW-0520">NAD</keyword>
<keyword evidence="12" id="KW-0511">Multifunctional enzyme</keyword>
<protein>
    <submittedName>
        <fullName evidence="15">Crotonyl-CoA hydratase/(S)-3-hydroxybutyryl-CoA dehydrogenase</fullName>
        <ecNumber evidence="15">4.2.1.17</ecNumber>
    </submittedName>
</protein>
<dbReference type="InterPro" id="IPR014748">
    <property type="entry name" value="Enoyl-CoA_hydra_C"/>
</dbReference>
<dbReference type="AlphaFoldDB" id="G4RQ27"/>
<dbReference type="FunFam" id="3.90.226.10:FF:000009">
    <property type="entry name" value="Carnitinyl-CoA dehydratase"/>
    <property type="match status" value="1"/>
</dbReference>
<dbReference type="FunFam" id="1.10.12.10:FF:000001">
    <property type="entry name" value="Probable enoyl-CoA hydratase, mitochondrial"/>
    <property type="match status" value="1"/>
</dbReference>
<dbReference type="SUPFAM" id="SSF52096">
    <property type="entry name" value="ClpP/crotonase"/>
    <property type="match status" value="1"/>
</dbReference>
<reference evidence="15 16" key="1">
    <citation type="journal article" date="2011" name="PLoS ONE">
        <title>The complete genome sequence of Thermoproteus tenax: a physiologically versatile member of the Crenarchaeota.</title>
        <authorList>
            <person name="Siebers B."/>
            <person name="Zaparty M."/>
            <person name="Raddatz G."/>
            <person name="Tjaden B."/>
            <person name="Albers S.V."/>
            <person name="Bell S.D."/>
            <person name="Blombach F."/>
            <person name="Kletzin A."/>
            <person name="Kyrpides N."/>
            <person name="Lanz C."/>
            <person name="Plagens A."/>
            <person name="Rampp M."/>
            <person name="Rosinus A."/>
            <person name="von Jan M."/>
            <person name="Makarova K.S."/>
            <person name="Klenk H.P."/>
            <person name="Schuster S.C."/>
            <person name="Hensel R."/>
        </authorList>
    </citation>
    <scope>NUCLEOTIDE SEQUENCE [LARGE SCALE GENOMIC DNA]</scope>
    <source>
        <strain evidence="16">ATCC 35583 / DSM 2078 / JCM 9277 / NBRC 100435 / Kra 1</strain>
    </source>
</reference>
<keyword evidence="9" id="KW-0576">Peroxisome</keyword>
<evidence type="ECO:0000256" key="3">
    <source>
        <dbReference type="ARBA" id="ARBA00005254"/>
    </source>
</evidence>
<proteinExistence type="inferred from homology"/>
<comment type="pathway">
    <text evidence="2">Lipid metabolism; fatty acid beta-oxidation.</text>
</comment>
<keyword evidence="16" id="KW-1185">Reference proteome</keyword>
<dbReference type="InterPro" id="IPR036291">
    <property type="entry name" value="NAD(P)-bd_dom_sf"/>
</dbReference>
<dbReference type="InterPro" id="IPR029045">
    <property type="entry name" value="ClpP/crotonase-like_dom_sf"/>
</dbReference>
<dbReference type="FunFam" id="3.40.50.720:FF:000009">
    <property type="entry name" value="Fatty oxidation complex, alpha subunit"/>
    <property type="match status" value="1"/>
</dbReference>
<dbReference type="Pfam" id="PF00725">
    <property type="entry name" value="3HCDH"/>
    <property type="match status" value="2"/>
</dbReference>
<dbReference type="EMBL" id="FN869859">
    <property type="protein sequence ID" value="CCC81673.1"/>
    <property type="molecule type" value="Genomic_DNA"/>
</dbReference>
<dbReference type="CDD" id="cd06558">
    <property type="entry name" value="crotonase-like"/>
    <property type="match status" value="1"/>
</dbReference>
<keyword evidence="8" id="KW-0443">Lipid metabolism</keyword>
<dbReference type="PaxDb" id="768679-TTX_1028"/>